<reference evidence="1" key="1">
    <citation type="submission" date="2022-03" db="EMBL/GenBank/DDBJ databases">
        <title>Genomic analyses of argali, domestic sheep and their hybrids provide insights into chromosomal evolution, heterosis and genetic basis of agronomic traits.</title>
        <authorList>
            <person name="Li M."/>
        </authorList>
    </citation>
    <scope>NUCLEOTIDE SEQUENCE</scope>
    <source>
        <strain evidence="1">F1 hybrid</strain>
    </source>
</reference>
<organism evidence="1 2">
    <name type="scientific">Ovis ammon polii x Ovis aries</name>
    <dbReference type="NCBI Taxonomy" id="2918886"/>
    <lineage>
        <taxon>Eukaryota</taxon>
        <taxon>Metazoa</taxon>
        <taxon>Chordata</taxon>
        <taxon>Craniata</taxon>
        <taxon>Vertebrata</taxon>
        <taxon>Euteleostomi</taxon>
        <taxon>Mammalia</taxon>
        <taxon>Eutheria</taxon>
        <taxon>Laurasiatheria</taxon>
        <taxon>Artiodactyla</taxon>
        <taxon>Ruminantia</taxon>
        <taxon>Pecora</taxon>
        <taxon>Bovidae</taxon>
        <taxon>Caprinae</taxon>
        <taxon>Ovis</taxon>
    </lineage>
</organism>
<protein>
    <submittedName>
        <fullName evidence="1">Uncharacterized protein</fullName>
    </submittedName>
</protein>
<gene>
    <name evidence="1" type="ORF">MJG53_016766</name>
</gene>
<comment type="caution">
    <text evidence="1">The sequence shown here is derived from an EMBL/GenBank/DDBJ whole genome shotgun (WGS) entry which is preliminary data.</text>
</comment>
<dbReference type="Proteomes" id="UP001057279">
    <property type="component" value="Linkage Group LG21"/>
</dbReference>
<evidence type="ECO:0000313" key="2">
    <source>
        <dbReference type="Proteomes" id="UP001057279"/>
    </source>
</evidence>
<accession>A0ACB9U9I5</accession>
<name>A0ACB9U9I5_9CETA</name>
<sequence length="497" mass="55340">MSSERRGTLKSMKGPRWKVIRIDSQNQAHNSDSICSLGVLELISTVIIVLPYKPHNNVSVYIPELHRVKVDTECTVLRAVTCAVRCFSDCGLSDNCSGQKAWWLCHRYFSALQSDGEDDESLPRSAFQVFLSQAPVDNGASGTEETEQDGAWVQERGTQTCSPPPPFQLQYEKRKQKKRRRNEKHGRHRHSESAELEEMCSLENSASSQLLQSRDHVVPLLDEQAPESHALRSYTYSLLSNFHPPTLGIECTIWDEVLVTCQLTLSPTEMLWIRHPPIPILIFHLISSIAHKECTSVSTEPFVFLSYFEAKYRLAGPHRKQQKREGMGVQEKSPPRQEEWAALVWGADKPKRDNKGPGGGAGPSPPQTEACGSPPPPSLEPANSFGAQRVGPAGELTVFQGAVPALQTHTDAVSKEESWEIPSFKATFQPKHLVPGNSSHLHCSVSSTFYPKVQYERTAAARNCGKVCRDCRARRRGSNLSRNTPQTPAKPCNQITV</sequence>
<keyword evidence="2" id="KW-1185">Reference proteome</keyword>
<dbReference type="EMBL" id="CM043046">
    <property type="protein sequence ID" value="KAI4561712.1"/>
    <property type="molecule type" value="Genomic_DNA"/>
</dbReference>
<proteinExistence type="predicted"/>
<evidence type="ECO:0000313" key="1">
    <source>
        <dbReference type="EMBL" id="KAI4561712.1"/>
    </source>
</evidence>